<dbReference type="EMBL" id="NBNE01004110">
    <property type="protein sequence ID" value="OWZ06111.1"/>
    <property type="molecule type" value="Genomic_DNA"/>
</dbReference>
<keyword evidence="2" id="KW-1185">Reference proteome</keyword>
<dbReference type="OrthoDB" id="90882at2759"/>
<dbReference type="AlphaFoldDB" id="A0A225VKL9"/>
<proteinExistence type="predicted"/>
<sequence>MDSKLRSNFWNEGYLIGNLNLPKRILKAALTEVTDLDFRPIVGEVYEEARDPNRLQVNIKSFGAAMLQIHKRMKRIIGLSEAQWYTKRELWTALKSLSGGLRQDIHRDYPSFETGKVILEKGVVQASVIVALMPNTHFVIYPGCFGTYTKSLESHLRLERLLLFRGDLVHASAEYKRMNIRLHCYVRVRGIKQNPDSTEAVVFSSYMCEYCTMQCHSKLVADTCSGKINSSTNARFKTTSLFLEVH</sequence>
<reference evidence="2" key="1">
    <citation type="submission" date="2017-03" db="EMBL/GenBank/DDBJ databases">
        <title>Phytopthora megakarya and P. palmivora, two closely related causual agents of cacao black pod achieved similar genome size and gene model numbers by different mechanisms.</title>
        <authorList>
            <person name="Ali S."/>
            <person name="Shao J."/>
            <person name="Larry D.J."/>
            <person name="Kronmiller B."/>
            <person name="Shen D."/>
            <person name="Strem M.D."/>
            <person name="Melnick R.L."/>
            <person name="Guiltinan M.J."/>
            <person name="Tyler B.M."/>
            <person name="Meinhardt L.W."/>
            <person name="Bailey B.A."/>
        </authorList>
    </citation>
    <scope>NUCLEOTIDE SEQUENCE [LARGE SCALE GENOMIC DNA]</scope>
    <source>
        <strain evidence="2">zdho120</strain>
    </source>
</reference>
<evidence type="ECO:0000313" key="1">
    <source>
        <dbReference type="EMBL" id="OWZ06111.1"/>
    </source>
</evidence>
<name>A0A225VKL9_9STRA</name>
<comment type="caution">
    <text evidence="1">The sequence shown here is derived from an EMBL/GenBank/DDBJ whole genome shotgun (WGS) entry which is preliminary data.</text>
</comment>
<dbReference type="Proteomes" id="UP000198211">
    <property type="component" value="Unassembled WGS sequence"/>
</dbReference>
<gene>
    <name evidence="1" type="ORF">PHMEG_00021684</name>
</gene>
<organism evidence="1 2">
    <name type="scientific">Phytophthora megakarya</name>
    <dbReference type="NCBI Taxonomy" id="4795"/>
    <lineage>
        <taxon>Eukaryota</taxon>
        <taxon>Sar</taxon>
        <taxon>Stramenopiles</taxon>
        <taxon>Oomycota</taxon>
        <taxon>Peronosporomycetes</taxon>
        <taxon>Peronosporales</taxon>
        <taxon>Peronosporaceae</taxon>
        <taxon>Phytophthora</taxon>
    </lineage>
</organism>
<protein>
    <submittedName>
        <fullName evidence="1">Uncharacterized protein</fullName>
    </submittedName>
</protein>
<evidence type="ECO:0000313" key="2">
    <source>
        <dbReference type="Proteomes" id="UP000198211"/>
    </source>
</evidence>
<accession>A0A225VKL9</accession>